<keyword evidence="3" id="KW-1185">Reference proteome</keyword>
<sequence length="169" mass="19104">MGDSFLVLQIIEKVCVGQIILKLALENGCGILRMIRTNWNVKVVDFGLSKWKNATFLSTRSGKGTPQWMAPEVLRSEPPNDKCDVLSFGIILWELMTTLIPWDRLSSIQVVGFMDRRLDLPERLNPQIASIVEDCWQTDPAKLPSFEVIISRMMSLFCKAGSSAQEEED</sequence>
<dbReference type="Gene3D" id="1.10.510.10">
    <property type="entry name" value="Transferase(Phosphotransferase) domain 1"/>
    <property type="match status" value="1"/>
</dbReference>
<accession>A0ABQ7NY85</accession>
<dbReference type="InterPro" id="IPR051681">
    <property type="entry name" value="Ser/Thr_Kinases-Pseudokinases"/>
</dbReference>
<dbReference type="PANTHER" id="PTHR44329">
    <property type="entry name" value="SERINE/THREONINE-PROTEIN KINASE TNNI3K-RELATED"/>
    <property type="match status" value="1"/>
</dbReference>
<evidence type="ECO:0000313" key="3">
    <source>
        <dbReference type="Proteomes" id="UP000823674"/>
    </source>
</evidence>
<dbReference type="Proteomes" id="UP000823674">
    <property type="component" value="Chromosome A01"/>
</dbReference>
<gene>
    <name evidence="2" type="primary">A01g509870.1_BraROA</name>
    <name evidence="2" type="ORF">IGI04_003369</name>
</gene>
<dbReference type="InterPro" id="IPR011009">
    <property type="entry name" value="Kinase-like_dom_sf"/>
</dbReference>
<comment type="caution">
    <text evidence="2">The sequence shown here is derived from an EMBL/GenBank/DDBJ whole genome shotgun (WGS) entry which is preliminary data.</text>
</comment>
<organism evidence="2 3">
    <name type="scientific">Brassica rapa subsp. trilocularis</name>
    <dbReference type="NCBI Taxonomy" id="1813537"/>
    <lineage>
        <taxon>Eukaryota</taxon>
        <taxon>Viridiplantae</taxon>
        <taxon>Streptophyta</taxon>
        <taxon>Embryophyta</taxon>
        <taxon>Tracheophyta</taxon>
        <taxon>Spermatophyta</taxon>
        <taxon>Magnoliopsida</taxon>
        <taxon>eudicotyledons</taxon>
        <taxon>Gunneridae</taxon>
        <taxon>Pentapetalae</taxon>
        <taxon>rosids</taxon>
        <taxon>malvids</taxon>
        <taxon>Brassicales</taxon>
        <taxon>Brassicaceae</taxon>
        <taxon>Brassiceae</taxon>
        <taxon>Brassica</taxon>
    </lineage>
</organism>
<dbReference type="InterPro" id="IPR000719">
    <property type="entry name" value="Prot_kinase_dom"/>
</dbReference>
<dbReference type="PROSITE" id="PS50011">
    <property type="entry name" value="PROTEIN_KINASE_DOM"/>
    <property type="match status" value="1"/>
</dbReference>
<dbReference type="InterPro" id="IPR001245">
    <property type="entry name" value="Ser-Thr/Tyr_kinase_cat_dom"/>
</dbReference>
<evidence type="ECO:0000259" key="1">
    <source>
        <dbReference type="PROSITE" id="PS50011"/>
    </source>
</evidence>
<dbReference type="PANTHER" id="PTHR44329:SF47">
    <property type="entry name" value="SERINE_THREONINE-PROTEIN KINASE ROCO5-RELATED"/>
    <property type="match status" value="1"/>
</dbReference>
<dbReference type="EMBL" id="JADBGQ010000001">
    <property type="protein sequence ID" value="KAG5415802.1"/>
    <property type="molecule type" value="Genomic_DNA"/>
</dbReference>
<dbReference type="Pfam" id="PF07714">
    <property type="entry name" value="PK_Tyr_Ser-Thr"/>
    <property type="match status" value="1"/>
</dbReference>
<feature type="domain" description="Protein kinase" evidence="1">
    <location>
        <begin position="1"/>
        <end position="157"/>
    </location>
</feature>
<dbReference type="SUPFAM" id="SSF56112">
    <property type="entry name" value="Protein kinase-like (PK-like)"/>
    <property type="match status" value="1"/>
</dbReference>
<protein>
    <recommendedName>
        <fullName evidence="1">Protein kinase domain-containing protein</fullName>
    </recommendedName>
</protein>
<reference evidence="2 3" key="1">
    <citation type="submission" date="2021-03" db="EMBL/GenBank/DDBJ databases">
        <authorList>
            <person name="King G.J."/>
            <person name="Bancroft I."/>
            <person name="Baten A."/>
            <person name="Bloomfield J."/>
            <person name="Borpatragohain P."/>
            <person name="He Z."/>
            <person name="Irish N."/>
            <person name="Irwin J."/>
            <person name="Liu K."/>
            <person name="Mauleon R.P."/>
            <person name="Moore J."/>
            <person name="Morris R."/>
            <person name="Ostergaard L."/>
            <person name="Wang B."/>
            <person name="Wells R."/>
        </authorList>
    </citation>
    <scope>NUCLEOTIDE SEQUENCE [LARGE SCALE GENOMIC DNA]</scope>
    <source>
        <strain evidence="2">R-o-18</strain>
        <tissue evidence="2">Leaf</tissue>
    </source>
</reference>
<evidence type="ECO:0000313" key="2">
    <source>
        <dbReference type="EMBL" id="KAG5415802.1"/>
    </source>
</evidence>
<proteinExistence type="predicted"/>
<name>A0ABQ7NY85_BRACM</name>